<dbReference type="Proteomes" id="UP000294980">
    <property type="component" value="Unassembled WGS sequence"/>
</dbReference>
<keyword evidence="1" id="KW-0472">Membrane</keyword>
<evidence type="ECO:0000313" key="3">
    <source>
        <dbReference type="EMBL" id="TCO77580.1"/>
    </source>
</evidence>
<feature type="transmembrane region" description="Helical" evidence="1">
    <location>
        <begin position="110"/>
        <end position="130"/>
    </location>
</feature>
<feature type="transmembrane region" description="Helical" evidence="1">
    <location>
        <begin position="42"/>
        <end position="61"/>
    </location>
</feature>
<evidence type="ECO:0008006" key="5">
    <source>
        <dbReference type="Google" id="ProtNLM"/>
    </source>
</evidence>
<feature type="transmembrane region" description="Helical" evidence="1">
    <location>
        <begin position="82"/>
        <end position="98"/>
    </location>
</feature>
<comment type="caution">
    <text evidence="3">The sequence shown here is derived from an EMBL/GenBank/DDBJ whole genome shotgun (WGS) entry which is preliminary data.</text>
</comment>
<proteinExistence type="predicted"/>
<gene>
    <name evidence="3" type="ORF">EV688_10237</name>
</gene>
<accession>A0A4V2SC10</accession>
<dbReference type="InterPro" id="IPR046513">
    <property type="entry name" value="DUF6691"/>
</dbReference>
<dbReference type="EMBL" id="SLWX01000002">
    <property type="protein sequence ID" value="TCO77580.1"/>
    <property type="molecule type" value="Genomic_DNA"/>
</dbReference>
<keyword evidence="4" id="KW-1185">Reference proteome</keyword>
<protein>
    <recommendedName>
        <fullName evidence="5">Sulphur transport domain-containing protein</fullName>
    </recommendedName>
</protein>
<keyword evidence="1" id="KW-1133">Transmembrane helix</keyword>
<feature type="signal peptide" evidence="2">
    <location>
        <begin position="1"/>
        <end position="20"/>
    </location>
</feature>
<evidence type="ECO:0000313" key="4">
    <source>
        <dbReference type="Proteomes" id="UP000294980"/>
    </source>
</evidence>
<organism evidence="3 4">
    <name type="scientific">Chromatocurvus halotolerans</name>
    <dbReference type="NCBI Taxonomy" id="1132028"/>
    <lineage>
        <taxon>Bacteria</taxon>
        <taxon>Pseudomonadati</taxon>
        <taxon>Pseudomonadota</taxon>
        <taxon>Gammaproteobacteria</taxon>
        <taxon>Cellvibrionales</taxon>
        <taxon>Halieaceae</taxon>
        <taxon>Chromatocurvus</taxon>
    </lineage>
</organism>
<feature type="chain" id="PRO_5020713704" description="Sulphur transport domain-containing protein" evidence="2">
    <location>
        <begin position="21"/>
        <end position="139"/>
    </location>
</feature>
<name>A0A4V2SC10_9GAMM</name>
<dbReference type="Pfam" id="PF20398">
    <property type="entry name" value="DUF6691"/>
    <property type="match status" value="1"/>
</dbReference>
<evidence type="ECO:0000256" key="1">
    <source>
        <dbReference type="SAM" id="Phobius"/>
    </source>
</evidence>
<keyword evidence="2" id="KW-0732">Signal</keyword>
<dbReference type="OrthoDB" id="9790409at2"/>
<dbReference type="AlphaFoldDB" id="A0A4V2SC10"/>
<sequence>MKALAALVCGLMFGAGLALSGMTDTAKVLGFLDIFGDWMPDLAFVMGGAVAVTAIAFTLVLRRRTPIFAQAFSLPQARAIDGRLMIGSALFGTGWGLYGYCPGPGLTALIYGHTGTLAFVVSMFAGMWLASRWLQGRAS</sequence>
<dbReference type="RefSeq" id="WP_117314413.1">
    <property type="nucleotide sequence ID" value="NZ_QQSW01000001.1"/>
</dbReference>
<keyword evidence="1" id="KW-0812">Transmembrane</keyword>
<reference evidence="3 4" key="1">
    <citation type="submission" date="2019-03" db="EMBL/GenBank/DDBJ databases">
        <title>Genomic Encyclopedia of Type Strains, Phase IV (KMG-IV): sequencing the most valuable type-strain genomes for metagenomic binning, comparative biology and taxonomic classification.</title>
        <authorList>
            <person name="Goeker M."/>
        </authorList>
    </citation>
    <scope>NUCLEOTIDE SEQUENCE [LARGE SCALE GENOMIC DNA]</scope>
    <source>
        <strain evidence="3 4">DSM 23344</strain>
    </source>
</reference>
<evidence type="ECO:0000256" key="2">
    <source>
        <dbReference type="SAM" id="SignalP"/>
    </source>
</evidence>